<feature type="region of interest" description="Disordered" evidence="2">
    <location>
        <begin position="185"/>
        <end position="266"/>
    </location>
</feature>
<evidence type="ECO:0000313" key="4">
    <source>
        <dbReference type="Proteomes" id="UP000717515"/>
    </source>
</evidence>
<evidence type="ECO:0000256" key="1">
    <source>
        <dbReference type="ARBA" id="ARBA00038216"/>
    </source>
</evidence>
<dbReference type="GO" id="GO:0005737">
    <property type="term" value="C:cytoplasm"/>
    <property type="evidence" value="ECO:0007669"/>
    <property type="project" value="TreeGrafter"/>
</dbReference>
<feature type="compositionally biased region" description="Low complexity" evidence="2">
    <location>
        <begin position="390"/>
        <end position="401"/>
    </location>
</feature>
<dbReference type="SUPFAM" id="SSF81296">
    <property type="entry name" value="E set domains"/>
    <property type="match status" value="1"/>
</dbReference>
<feature type="region of interest" description="Disordered" evidence="2">
    <location>
        <begin position="389"/>
        <end position="425"/>
    </location>
</feature>
<sequence length="425" mass="44710">MPRITPVLFTFPFPPQDQHCPSSVQVTGTFDDWQRTTPPLTKNDRERRFEAEIQVDLERLPRIHDDDDEGAASNPRESLQPKRKLVYKFVLDGHNWLTDPTQPNERDYEGNLNNICFLKDRTLTETQQLERQEAMRKAKEAEDEATIQKLGGGLWGTPNFDVNDPIPPPSDLAGNNNKHDLSSNNCDGGGGEMTHSATTKTLVDPPTTTTTTTTTTMGASTAGDAKPLQDGSITTTTMASAEMVPHSPSRTTGDEHDGDGDYGVAILQGDPVTISPLQRTPSTEAAAAGDAYPTVDASITAPASASAGGVAGGGNAPLSINTATSNASASASAPSLVSSMSSHPTSSSNAQTPTSPTGNSKGTAMPKLYGVEAIKDNGAVKSAVPTTAISTTTPQFPSSSSLAVQSGKTGGGKKSLWKRLKKAFS</sequence>
<dbReference type="CDD" id="cd02859">
    <property type="entry name" value="E_set_AMPKbeta_like_N"/>
    <property type="match status" value="1"/>
</dbReference>
<name>A0A9P8D1E9_MORAP</name>
<protein>
    <recommendedName>
        <fullName evidence="5">AMP-activated protein kinase glycogen-binding domain-containing protein</fullName>
    </recommendedName>
</protein>
<dbReference type="EMBL" id="JAIFTL010000107">
    <property type="protein sequence ID" value="KAG9323305.1"/>
    <property type="molecule type" value="Genomic_DNA"/>
</dbReference>
<dbReference type="GO" id="GO:0031588">
    <property type="term" value="C:nucleotide-activated protein kinase complex"/>
    <property type="evidence" value="ECO:0007669"/>
    <property type="project" value="TreeGrafter"/>
</dbReference>
<dbReference type="GO" id="GO:0007165">
    <property type="term" value="P:signal transduction"/>
    <property type="evidence" value="ECO:0007669"/>
    <property type="project" value="TreeGrafter"/>
</dbReference>
<evidence type="ECO:0008006" key="5">
    <source>
        <dbReference type="Google" id="ProtNLM"/>
    </source>
</evidence>
<dbReference type="InterPro" id="IPR014756">
    <property type="entry name" value="Ig_E-set"/>
</dbReference>
<dbReference type="GO" id="GO:0019901">
    <property type="term" value="F:protein kinase binding"/>
    <property type="evidence" value="ECO:0007669"/>
    <property type="project" value="TreeGrafter"/>
</dbReference>
<reference evidence="3" key="1">
    <citation type="submission" date="2021-07" db="EMBL/GenBank/DDBJ databases">
        <title>Draft genome of Mortierella alpina, strain LL118, isolated from an aspen leaf litter sample.</title>
        <authorList>
            <person name="Yang S."/>
            <person name="Vinatzer B.A."/>
        </authorList>
    </citation>
    <scope>NUCLEOTIDE SEQUENCE</scope>
    <source>
        <strain evidence="3">LL118</strain>
    </source>
</reference>
<accession>A0A9P8D1E9</accession>
<evidence type="ECO:0000313" key="3">
    <source>
        <dbReference type="EMBL" id="KAG9323305.1"/>
    </source>
</evidence>
<feature type="compositionally biased region" description="Basic residues" evidence="2">
    <location>
        <begin position="415"/>
        <end position="425"/>
    </location>
</feature>
<gene>
    <name evidence="3" type="ORF">KVV02_002284</name>
</gene>
<comment type="similarity">
    <text evidence="1">Belongs to the CRP1/MDG1 family.</text>
</comment>
<dbReference type="InterPro" id="IPR050827">
    <property type="entry name" value="CRP1_MDG1_kinase"/>
</dbReference>
<feature type="compositionally biased region" description="Polar residues" evidence="2">
    <location>
        <begin position="351"/>
        <end position="362"/>
    </location>
</feature>
<dbReference type="GO" id="GO:0005634">
    <property type="term" value="C:nucleus"/>
    <property type="evidence" value="ECO:0007669"/>
    <property type="project" value="TreeGrafter"/>
</dbReference>
<dbReference type="AlphaFoldDB" id="A0A9P8D1E9"/>
<feature type="compositionally biased region" description="Low complexity" evidence="2">
    <location>
        <begin position="334"/>
        <end position="350"/>
    </location>
</feature>
<dbReference type="InterPro" id="IPR013783">
    <property type="entry name" value="Ig-like_fold"/>
</dbReference>
<dbReference type="PANTHER" id="PTHR10343">
    <property type="entry name" value="5'-AMP-ACTIVATED PROTEIN KINASE , BETA SUBUNIT"/>
    <property type="match status" value="1"/>
</dbReference>
<evidence type="ECO:0000256" key="2">
    <source>
        <dbReference type="SAM" id="MobiDB-lite"/>
    </source>
</evidence>
<proteinExistence type="inferred from homology"/>
<organism evidence="3 4">
    <name type="scientific">Mortierella alpina</name>
    <name type="common">Oleaginous fungus</name>
    <name type="synonym">Mortierella renispora</name>
    <dbReference type="NCBI Taxonomy" id="64518"/>
    <lineage>
        <taxon>Eukaryota</taxon>
        <taxon>Fungi</taxon>
        <taxon>Fungi incertae sedis</taxon>
        <taxon>Mucoromycota</taxon>
        <taxon>Mortierellomycotina</taxon>
        <taxon>Mortierellomycetes</taxon>
        <taxon>Mortierellales</taxon>
        <taxon>Mortierellaceae</taxon>
        <taxon>Mortierella</taxon>
    </lineage>
</organism>
<dbReference type="PANTHER" id="PTHR10343:SF81">
    <property type="entry name" value="CRUCIFORM DNA-RECOGNIZING PROTEIN 1-RELATED"/>
    <property type="match status" value="1"/>
</dbReference>
<dbReference type="Gene3D" id="2.60.40.10">
    <property type="entry name" value="Immunoglobulins"/>
    <property type="match status" value="1"/>
</dbReference>
<feature type="compositionally biased region" description="Low complexity" evidence="2">
    <location>
        <begin position="207"/>
        <end position="216"/>
    </location>
</feature>
<dbReference type="Proteomes" id="UP000717515">
    <property type="component" value="Unassembled WGS sequence"/>
</dbReference>
<feature type="region of interest" description="Disordered" evidence="2">
    <location>
        <begin position="334"/>
        <end position="364"/>
    </location>
</feature>
<feature type="region of interest" description="Disordered" evidence="2">
    <location>
        <begin position="58"/>
        <end position="79"/>
    </location>
</feature>
<comment type="caution">
    <text evidence="3">The sequence shown here is derived from an EMBL/GenBank/DDBJ whole genome shotgun (WGS) entry which is preliminary data.</text>
</comment>